<evidence type="ECO:0000259" key="6">
    <source>
        <dbReference type="PROSITE" id="PS51390"/>
    </source>
</evidence>
<dbReference type="GO" id="GO:0005576">
    <property type="term" value="C:extracellular region"/>
    <property type="evidence" value="ECO:0007669"/>
    <property type="project" value="InterPro"/>
</dbReference>
<feature type="domain" description="WAP" evidence="6">
    <location>
        <begin position="359"/>
        <end position="406"/>
    </location>
</feature>
<dbReference type="GO" id="GO:0030414">
    <property type="term" value="F:peptidase inhibitor activity"/>
    <property type="evidence" value="ECO:0007669"/>
    <property type="project" value="InterPro"/>
</dbReference>
<dbReference type="PANTHER" id="PTHR23275">
    <property type="entry name" value="CABRIOLET.-RELATED"/>
    <property type="match status" value="1"/>
</dbReference>
<proteinExistence type="predicted"/>
<dbReference type="SUPFAM" id="SSF57196">
    <property type="entry name" value="EGF/Laminin"/>
    <property type="match status" value="1"/>
</dbReference>
<evidence type="ECO:0000313" key="8">
    <source>
        <dbReference type="Proteomes" id="UP001209878"/>
    </source>
</evidence>
<dbReference type="PROSITE" id="PS00022">
    <property type="entry name" value="EGF_1"/>
    <property type="match status" value="1"/>
</dbReference>
<feature type="region of interest" description="Disordered" evidence="2">
    <location>
        <begin position="798"/>
        <end position="819"/>
    </location>
</feature>
<organism evidence="7 8">
    <name type="scientific">Ridgeia piscesae</name>
    <name type="common">Tubeworm</name>
    <dbReference type="NCBI Taxonomy" id="27915"/>
    <lineage>
        <taxon>Eukaryota</taxon>
        <taxon>Metazoa</taxon>
        <taxon>Spiralia</taxon>
        <taxon>Lophotrochozoa</taxon>
        <taxon>Annelida</taxon>
        <taxon>Polychaeta</taxon>
        <taxon>Sedentaria</taxon>
        <taxon>Canalipalpata</taxon>
        <taxon>Sabellida</taxon>
        <taxon>Siboglinidae</taxon>
        <taxon>Ridgeia</taxon>
    </lineage>
</organism>
<dbReference type="PROSITE" id="PS01186">
    <property type="entry name" value="EGF_2"/>
    <property type="match status" value="1"/>
</dbReference>
<evidence type="ECO:0000259" key="5">
    <source>
        <dbReference type="PROSITE" id="PS50026"/>
    </source>
</evidence>
<keyword evidence="4" id="KW-0732">Signal</keyword>
<feature type="region of interest" description="Disordered" evidence="2">
    <location>
        <begin position="525"/>
        <end position="545"/>
    </location>
</feature>
<feature type="disulfide bond" evidence="1">
    <location>
        <begin position="725"/>
        <end position="734"/>
    </location>
</feature>
<evidence type="ECO:0000256" key="3">
    <source>
        <dbReference type="SAM" id="Phobius"/>
    </source>
</evidence>
<dbReference type="InterPro" id="IPR052798">
    <property type="entry name" value="Giardia_VSA"/>
</dbReference>
<feature type="signal peptide" evidence="4">
    <location>
        <begin position="1"/>
        <end position="21"/>
    </location>
</feature>
<dbReference type="InterPro" id="IPR036645">
    <property type="entry name" value="Elafin-like_sf"/>
</dbReference>
<dbReference type="InterPro" id="IPR008197">
    <property type="entry name" value="WAP_dom"/>
</dbReference>
<evidence type="ECO:0000313" key="7">
    <source>
        <dbReference type="EMBL" id="KAK2186597.1"/>
    </source>
</evidence>
<keyword evidence="3" id="KW-0472">Membrane</keyword>
<keyword evidence="1" id="KW-1015">Disulfide bond</keyword>
<dbReference type="Proteomes" id="UP001209878">
    <property type="component" value="Unassembled WGS sequence"/>
</dbReference>
<evidence type="ECO:0000256" key="1">
    <source>
        <dbReference type="PROSITE-ProRule" id="PRU00076"/>
    </source>
</evidence>
<keyword evidence="1" id="KW-0245">EGF-like domain</keyword>
<keyword evidence="3" id="KW-1133">Transmembrane helix</keyword>
<dbReference type="SMART" id="SM00181">
    <property type="entry name" value="EGF"/>
    <property type="match status" value="11"/>
</dbReference>
<comment type="caution">
    <text evidence="7">The sequence shown here is derived from an EMBL/GenBank/DDBJ whole genome shotgun (WGS) entry which is preliminary data.</text>
</comment>
<dbReference type="CDD" id="cd00199">
    <property type="entry name" value="WAP"/>
    <property type="match status" value="1"/>
</dbReference>
<keyword evidence="8" id="KW-1185">Reference proteome</keyword>
<sequence>MGNRALLGVLCLLAIWNIAACYSFNWRPSRCPYSCLRCSPPSSNRCVQCRFGFKLKYDKTCAVDTTNCAEHCLFCGRNGRNKCDKCEREYTLTLNKTCSKDAKCADHCAFCGIIGETKCDYCERGYVMSPEHTCVAAVAPCAEHCLTCQRSGKNKCDHCLSGYKLTENKTCISIYGKCAPNCLTCFLSGKDKCDICDVGYFMTGKDTCEREISPCAENCVTCQKNGQNKCDECYLPYTLTSNKTCARDENHCAAHCFYCTKNGKNKCDLCNKGYTLTLSKTCSSSAKCADHCHSCWRNGENKCDLCSNGYTLKVDKTCAKNVKCAEHCRSCRYSGESKCDFCHYGYVLNYYRTCIQTKDIPHPGKCPSVPSSAVGICHSECRHDAQCPNDKKCCSNGCGTSCKKPVPQTGPCADHCLSCKKNGQQKCDVCDHGYKLTQYMNCTSSPVCSEEIQICMKDWTTVYEQRDDPRSSQSRNTAKLCYLLPDVKDCMDDLRNVCDEDGTWVTSMELISAFEGTCAPTTVRIPPKTSPATSIAGSTPTKHLPTTTTTIVATSTERTTTKRSPTSTTTITSHAGTRSVIMVIRLKKEWKKQYNDSTHPETKQLVEELRKSLHVIYKHVHGFENIIVTDLFKSSVGVVHLVIFDHDLTDAERTTLALTLTSALAASNNKLQLGDDVVNVSGKPEMFVAGEKVEVSGACFLYDQKKLCQNGGSCVAREESPRCVCPSGYNGEYCDLSKNSMSTKGRNIVGPVVGGIGVFLVVGIVVMTVLVYRKKLAEKQDPLTPDGGVANPLYAVFNSGRSQPNPPVAGAMDDPVYSG</sequence>
<gene>
    <name evidence="7" type="ORF">NP493_195g07031</name>
</gene>
<dbReference type="PROSITE" id="PS50026">
    <property type="entry name" value="EGF_3"/>
    <property type="match status" value="1"/>
</dbReference>
<name>A0AAD9P1U7_RIDPI</name>
<feature type="domain" description="EGF-like" evidence="5">
    <location>
        <begin position="695"/>
        <end position="735"/>
    </location>
</feature>
<feature type="transmembrane region" description="Helical" evidence="3">
    <location>
        <begin position="748"/>
        <end position="772"/>
    </location>
</feature>
<dbReference type="InterPro" id="IPR000742">
    <property type="entry name" value="EGF"/>
</dbReference>
<dbReference type="InterPro" id="IPR009030">
    <property type="entry name" value="Growth_fac_rcpt_cys_sf"/>
</dbReference>
<protein>
    <submittedName>
        <fullName evidence="7">Uncharacterized protein</fullName>
    </submittedName>
</protein>
<dbReference type="SUPFAM" id="SSF57184">
    <property type="entry name" value="Growth factor receptor domain"/>
    <property type="match status" value="2"/>
</dbReference>
<dbReference type="CDD" id="cd00054">
    <property type="entry name" value="EGF_CA"/>
    <property type="match status" value="1"/>
</dbReference>
<evidence type="ECO:0000256" key="4">
    <source>
        <dbReference type="SAM" id="SignalP"/>
    </source>
</evidence>
<reference evidence="7" key="1">
    <citation type="journal article" date="2023" name="Mol. Biol. Evol.">
        <title>Third-Generation Sequencing Reveals the Adaptive Role of the Epigenome in Three Deep-Sea Polychaetes.</title>
        <authorList>
            <person name="Perez M."/>
            <person name="Aroh O."/>
            <person name="Sun Y."/>
            <person name="Lan Y."/>
            <person name="Juniper S.K."/>
            <person name="Young C.R."/>
            <person name="Angers B."/>
            <person name="Qian P.Y."/>
        </authorList>
    </citation>
    <scope>NUCLEOTIDE SEQUENCE</scope>
    <source>
        <strain evidence="7">R07B-5</strain>
    </source>
</reference>
<feature type="chain" id="PRO_5042157481" evidence="4">
    <location>
        <begin position="22"/>
        <end position="819"/>
    </location>
</feature>
<dbReference type="PROSITE" id="PS51390">
    <property type="entry name" value="WAP"/>
    <property type="match status" value="1"/>
</dbReference>
<evidence type="ECO:0000256" key="2">
    <source>
        <dbReference type="SAM" id="MobiDB-lite"/>
    </source>
</evidence>
<keyword evidence="3" id="KW-0812">Transmembrane</keyword>
<dbReference type="Pfam" id="PF00095">
    <property type="entry name" value="WAP"/>
    <property type="match status" value="1"/>
</dbReference>
<dbReference type="AlphaFoldDB" id="A0AAD9P1U7"/>
<dbReference type="PANTHER" id="PTHR23275:SF100">
    <property type="entry name" value="EGF-LIKE DOMAIN-CONTAINING PROTEIN"/>
    <property type="match status" value="1"/>
</dbReference>
<dbReference type="EMBL" id="JAODUO010000195">
    <property type="protein sequence ID" value="KAK2186597.1"/>
    <property type="molecule type" value="Genomic_DNA"/>
</dbReference>
<comment type="caution">
    <text evidence="1">Lacks conserved residue(s) required for the propagation of feature annotation.</text>
</comment>
<dbReference type="SUPFAM" id="SSF57256">
    <property type="entry name" value="Elafin-like"/>
    <property type="match status" value="1"/>
</dbReference>
<dbReference type="SMART" id="SM00217">
    <property type="entry name" value="WAP"/>
    <property type="match status" value="1"/>
</dbReference>
<accession>A0AAD9P1U7</accession>